<dbReference type="GO" id="GO:0015808">
    <property type="term" value="P:L-alanine transport"/>
    <property type="evidence" value="ECO:0007669"/>
    <property type="project" value="TreeGrafter"/>
</dbReference>
<dbReference type="CDD" id="cd03219">
    <property type="entry name" value="ABC_Mj1267_LivG_branched"/>
    <property type="match status" value="1"/>
</dbReference>
<dbReference type="InterPro" id="IPR032823">
    <property type="entry name" value="BCA_ABC_TP_C"/>
</dbReference>
<dbReference type="SUPFAM" id="SSF52540">
    <property type="entry name" value="P-loop containing nucleoside triphosphate hydrolases"/>
    <property type="match status" value="1"/>
</dbReference>
<dbReference type="Pfam" id="PF12399">
    <property type="entry name" value="BCA_ABC_TP_C"/>
    <property type="match status" value="1"/>
</dbReference>
<feature type="domain" description="ABC transporter" evidence="4">
    <location>
        <begin position="4"/>
        <end position="251"/>
    </location>
</feature>
<dbReference type="PROSITE" id="PS50893">
    <property type="entry name" value="ABC_TRANSPORTER_2"/>
    <property type="match status" value="1"/>
</dbReference>
<dbReference type="GO" id="GO:0015192">
    <property type="term" value="F:L-phenylalanine transmembrane transporter activity"/>
    <property type="evidence" value="ECO:0007669"/>
    <property type="project" value="TreeGrafter"/>
</dbReference>
<dbReference type="InterPro" id="IPR027417">
    <property type="entry name" value="P-loop_NTPase"/>
</dbReference>
<dbReference type="GO" id="GO:0042941">
    <property type="term" value="P:D-alanine transmembrane transport"/>
    <property type="evidence" value="ECO:0007669"/>
    <property type="project" value="TreeGrafter"/>
</dbReference>
<evidence type="ECO:0000259" key="4">
    <source>
        <dbReference type="PROSITE" id="PS50893"/>
    </source>
</evidence>
<dbReference type="GO" id="GO:1903806">
    <property type="term" value="P:L-isoleucine import across plasma membrane"/>
    <property type="evidence" value="ECO:0007669"/>
    <property type="project" value="TreeGrafter"/>
</dbReference>
<dbReference type="EMBL" id="PEBX01000138">
    <property type="protein sequence ID" value="PTQ55325.1"/>
    <property type="molecule type" value="Genomic_DNA"/>
</dbReference>
<dbReference type="FunFam" id="3.40.50.300:FF:000421">
    <property type="entry name" value="Branched-chain amino acid ABC transporter ATP-binding protein"/>
    <property type="match status" value="1"/>
</dbReference>
<reference evidence="6" key="1">
    <citation type="journal article" date="2018" name="Sci. Rep.">
        <title>Lignite coal burning seam in the remote Altai Mountains harbors a hydrogen-driven thermophilic microbial community.</title>
        <authorList>
            <person name="Kadnikov V.V."/>
            <person name="Mardanov A.V."/>
            <person name="Ivasenko D.A."/>
            <person name="Antsiferov D.V."/>
            <person name="Beletsky A.V."/>
            <person name="Karnachuk O.V."/>
            <person name="Ravin N.V."/>
        </authorList>
    </citation>
    <scope>NUCLEOTIDE SEQUENCE [LARGE SCALE GENOMIC DNA]</scope>
</reference>
<evidence type="ECO:0000256" key="3">
    <source>
        <dbReference type="ARBA" id="ARBA00022840"/>
    </source>
</evidence>
<evidence type="ECO:0000256" key="1">
    <source>
        <dbReference type="ARBA" id="ARBA00022448"/>
    </source>
</evidence>
<gene>
    <name evidence="5" type="ORF">BSOLF_2438</name>
</gene>
<proteinExistence type="predicted"/>
<dbReference type="PANTHER" id="PTHR45772">
    <property type="entry name" value="CONSERVED COMPONENT OF ABC TRANSPORTER FOR NATURAL AMINO ACIDS-RELATED"/>
    <property type="match status" value="1"/>
</dbReference>
<keyword evidence="3 5" id="KW-0067">ATP-binding</keyword>
<dbReference type="InterPro" id="IPR051120">
    <property type="entry name" value="ABC_AA/LPS_Transport"/>
</dbReference>
<organism evidence="5 6">
    <name type="scientific">Candidatus Carbonibacillus altaicus</name>
    <dbReference type="NCBI Taxonomy" id="2163959"/>
    <lineage>
        <taxon>Bacteria</taxon>
        <taxon>Bacillati</taxon>
        <taxon>Bacillota</taxon>
        <taxon>Bacilli</taxon>
        <taxon>Bacillales</taxon>
        <taxon>Candidatus Carbonibacillus</taxon>
    </lineage>
</organism>
<evidence type="ECO:0000256" key="2">
    <source>
        <dbReference type="ARBA" id="ARBA00022741"/>
    </source>
</evidence>
<keyword evidence="1" id="KW-0813">Transport</keyword>
<dbReference type="SMART" id="SM00382">
    <property type="entry name" value="AAA"/>
    <property type="match status" value="1"/>
</dbReference>
<dbReference type="PANTHER" id="PTHR45772:SF7">
    <property type="entry name" value="AMINO ACID ABC TRANSPORTER ATP-BINDING PROTEIN"/>
    <property type="match status" value="1"/>
</dbReference>
<dbReference type="GO" id="GO:0016887">
    <property type="term" value="F:ATP hydrolysis activity"/>
    <property type="evidence" value="ECO:0007669"/>
    <property type="project" value="InterPro"/>
</dbReference>
<dbReference type="InterPro" id="IPR003439">
    <property type="entry name" value="ABC_transporter-like_ATP-bd"/>
</dbReference>
<dbReference type="GO" id="GO:0005524">
    <property type="term" value="F:ATP binding"/>
    <property type="evidence" value="ECO:0007669"/>
    <property type="project" value="UniProtKB-KW"/>
</dbReference>
<keyword evidence="2" id="KW-0547">Nucleotide-binding</keyword>
<comment type="caution">
    <text evidence="5">The sequence shown here is derived from an EMBL/GenBank/DDBJ whole genome shotgun (WGS) entry which is preliminary data.</text>
</comment>
<dbReference type="Proteomes" id="UP000244338">
    <property type="component" value="Unassembled WGS sequence"/>
</dbReference>
<sequence>MDILRVEHVTRKFGGLIALDDVSFSIEKGEIVGLIGPNGAGKTTLFNAITGVFPPTSGSIVFSGMAIDHLPAHRITALGLARTFQNIRLFKELSVLENVMIGRHTRTKSGTFRGMFKTPFERREEEETRARAYDLLARVGLKKRAQDTAGSLPYGEQRRLEIARALATEPKLLLLDEPAAGMNESETHSLQDLLVSFREWGLSMLVVEHDMGFVMSLSDRIVCLNFGAKIAEGTPEEVQAHPLVIEAYLGREEEAV</sequence>
<dbReference type="Pfam" id="PF00005">
    <property type="entry name" value="ABC_tran"/>
    <property type="match status" value="1"/>
</dbReference>
<protein>
    <submittedName>
        <fullName evidence="5">Branched-chain amino acid transport ATP-binding protein LivG</fullName>
    </submittedName>
</protein>
<dbReference type="AlphaFoldDB" id="A0A2R6XY25"/>
<dbReference type="GO" id="GO:1903805">
    <property type="term" value="P:L-valine import across plasma membrane"/>
    <property type="evidence" value="ECO:0007669"/>
    <property type="project" value="TreeGrafter"/>
</dbReference>
<dbReference type="InterPro" id="IPR003593">
    <property type="entry name" value="AAA+_ATPase"/>
</dbReference>
<dbReference type="GO" id="GO:0015188">
    <property type="term" value="F:L-isoleucine transmembrane transporter activity"/>
    <property type="evidence" value="ECO:0007669"/>
    <property type="project" value="TreeGrafter"/>
</dbReference>
<dbReference type="GO" id="GO:0005886">
    <property type="term" value="C:plasma membrane"/>
    <property type="evidence" value="ECO:0007669"/>
    <property type="project" value="TreeGrafter"/>
</dbReference>
<accession>A0A2R6XY25</accession>
<evidence type="ECO:0000313" key="6">
    <source>
        <dbReference type="Proteomes" id="UP000244338"/>
    </source>
</evidence>
<dbReference type="GO" id="GO:0005304">
    <property type="term" value="F:L-valine transmembrane transporter activity"/>
    <property type="evidence" value="ECO:0007669"/>
    <property type="project" value="TreeGrafter"/>
</dbReference>
<evidence type="ECO:0000313" key="5">
    <source>
        <dbReference type="EMBL" id="PTQ55325.1"/>
    </source>
</evidence>
<name>A0A2R6XY25_9BACL</name>
<dbReference type="Gene3D" id="3.40.50.300">
    <property type="entry name" value="P-loop containing nucleotide triphosphate hydrolases"/>
    <property type="match status" value="1"/>
</dbReference>